<comment type="subunit">
    <text evidence="5">Part of the 50S ribosomal subunit.</text>
</comment>
<evidence type="ECO:0000313" key="8">
    <source>
        <dbReference type="EMBL" id="BED92798.1"/>
    </source>
</evidence>
<dbReference type="NCBIfam" id="TIGR01079">
    <property type="entry name" value="rplX_bact"/>
    <property type="match status" value="1"/>
</dbReference>
<dbReference type="InterPro" id="IPR041988">
    <property type="entry name" value="Ribosomal_uL24_KOW"/>
</dbReference>
<dbReference type="Pfam" id="PF17136">
    <property type="entry name" value="ribosomal_L24"/>
    <property type="match status" value="1"/>
</dbReference>
<evidence type="ECO:0000256" key="1">
    <source>
        <dbReference type="ARBA" id="ARBA00010618"/>
    </source>
</evidence>
<evidence type="ECO:0000259" key="7">
    <source>
        <dbReference type="SMART" id="SM00739"/>
    </source>
</evidence>
<evidence type="ECO:0000256" key="2">
    <source>
        <dbReference type="ARBA" id="ARBA00022980"/>
    </source>
</evidence>
<comment type="function">
    <text evidence="5">One of the proteins that surrounds the polypeptide exit tunnel on the outside of the subunit.</text>
</comment>
<dbReference type="InterPro" id="IPR005824">
    <property type="entry name" value="KOW"/>
</dbReference>
<organism evidence="8">
    <name type="scientific">Candidatus Paraimprobicoccus trichonymphae</name>
    <dbReference type="NCBI Taxonomy" id="3033793"/>
    <lineage>
        <taxon>Bacteria</taxon>
        <taxon>Bacillati</taxon>
        <taxon>Bacillota</taxon>
        <taxon>Clostridia</taxon>
        <taxon>Candidatus Paraimprobicoccus</taxon>
    </lineage>
</organism>
<dbReference type="PROSITE" id="PS01108">
    <property type="entry name" value="RIBOSOMAL_L24"/>
    <property type="match status" value="1"/>
</dbReference>
<dbReference type="HAMAP" id="MF_01326_B">
    <property type="entry name" value="Ribosomal_uL24_B"/>
    <property type="match status" value="1"/>
</dbReference>
<evidence type="ECO:0000256" key="6">
    <source>
        <dbReference type="RuleBase" id="RU003477"/>
    </source>
</evidence>
<dbReference type="InterPro" id="IPR057264">
    <property type="entry name" value="Ribosomal_uL24_C"/>
</dbReference>
<feature type="domain" description="KOW" evidence="7">
    <location>
        <begin position="6"/>
        <end position="33"/>
    </location>
</feature>
<dbReference type="InterPro" id="IPR005825">
    <property type="entry name" value="Ribosomal_uL24_CS"/>
</dbReference>
<dbReference type="GO" id="GO:0005840">
    <property type="term" value="C:ribosome"/>
    <property type="evidence" value="ECO:0007669"/>
    <property type="project" value="UniProtKB-KW"/>
</dbReference>
<dbReference type="InterPro" id="IPR003256">
    <property type="entry name" value="Ribosomal_uL24"/>
</dbReference>
<dbReference type="KEGG" id="ptrh:RsTaC01_0680"/>
<dbReference type="InterPro" id="IPR014722">
    <property type="entry name" value="Rib_uL2_dom2"/>
</dbReference>
<keyword evidence="2 5" id="KW-0689">Ribosomal protein</keyword>
<dbReference type="InterPro" id="IPR008991">
    <property type="entry name" value="Translation_prot_SH3-like_sf"/>
</dbReference>
<comment type="function">
    <text evidence="5">One of two assembly initiator proteins, it binds directly to the 5'-end of the 23S rRNA, where it nucleates assembly of the 50S subunit.</text>
</comment>
<keyword evidence="5" id="KW-0694">RNA-binding</keyword>
<evidence type="ECO:0000256" key="4">
    <source>
        <dbReference type="ARBA" id="ARBA00035206"/>
    </source>
</evidence>
<dbReference type="GO" id="GO:1990904">
    <property type="term" value="C:ribonucleoprotein complex"/>
    <property type="evidence" value="ECO:0007669"/>
    <property type="project" value="UniProtKB-KW"/>
</dbReference>
<keyword evidence="3 5" id="KW-0687">Ribonucleoprotein</keyword>
<evidence type="ECO:0000256" key="3">
    <source>
        <dbReference type="ARBA" id="ARBA00023274"/>
    </source>
</evidence>
<name>A0AA48I9X5_9FIRM</name>
<dbReference type="CDD" id="cd06089">
    <property type="entry name" value="KOW_RPL26"/>
    <property type="match status" value="1"/>
</dbReference>
<dbReference type="GO" id="GO:0003735">
    <property type="term" value="F:structural constituent of ribosome"/>
    <property type="evidence" value="ECO:0007669"/>
    <property type="project" value="InterPro"/>
</dbReference>
<dbReference type="EMBL" id="AP027925">
    <property type="protein sequence ID" value="BED92798.1"/>
    <property type="molecule type" value="Genomic_DNA"/>
</dbReference>
<proteinExistence type="inferred from homology"/>
<accession>A0AA48I9X5</accession>
<keyword evidence="5" id="KW-0699">rRNA-binding</keyword>
<dbReference type="AlphaFoldDB" id="A0AA48I9X5"/>
<dbReference type="GO" id="GO:0006412">
    <property type="term" value="P:translation"/>
    <property type="evidence" value="ECO:0007669"/>
    <property type="project" value="UniProtKB-UniRule"/>
</dbReference>
<dbReference type="SMART" id="SM00739">
    <property type="entry name" value="KOW"/>
    <property type="match status" value="1"/>
</dbReference>
<dbReference type="PANTHER" id="PTHR12903">
    <property type="entry name" value="MITOCHONDRIAL RIBOSOMAL PROTEIN L24"/>
    <property type="match status" value="1"/>
</dbReference>
<evidence type="ECO:0000256" key="5">
    <source>
        <dbReference type="HAMAP-Rule" id="MF_01326"/>
    </source>
</evidence>
<protein>
    <recommendedName>
        <fullName evidence="4 5">Large ribosomal subunit protein uL24</fullName>
    </recommendedName>
</protein>
<gene>
    <name evidence="5" type="primary">rplX</name>
    <name evidence="8" type="ORF">RsTaC01_0680</name>
</gene>
<sequence length="106" mass="11832">MRNKIHVKTGDLVAVISGKDKNKQGKIIAVSPKEKKLMVKGINLVSKHVKAKKADQESGIKKTESALYACKVQLVCPTCKKKTRVNHKLDDSGKKHRYCKKCNSML</sequence>
<dbReference type="SUPFAM" id="SSF50104">
    <property type="entry name" value="Translation proteins SH3-like domain"/>
    <property type="match status" value="1"/>
</dbReference>
<comment type="similarity">
    <text evidence="1 5 6">Belongs to the universal ribosomal protein uL24 family.</text>
</comment>
<dbReference type="Gene3D" id="2.30.30.30">
    <property type="match status" value="1"/>
</dbReference>
<dbReference type="GO" id="GO:0019843">
    <property type="term" value="F:rRNA binding"/>
    <property type="evidence" value="ECO:0007669"/>
    <property type="project" value="UniProtKB-UniRule"/>
</dbReference>
<reference evidence="8" key="1">
    <citation type="journal article" date="2023" name="ISME J.">
        <title>Emergence of putative energy parasites within Clostridia revealed by genome analysis of a novel endosymbiotic clade.</title>
        <authorList>
            <person name="Takahashi K."/>
            <person name="Kuwahara H."/>
            <person name="Horikawa Y."/>
            <person name="Izawa K."/>
            <person name="Kato D."/>
            <person name="Inagaki T."/>
            <person name="Yuki M."/>
            <person name="Ohkuma M."/>
            <person name="Hongoh Y."/>
        </authorList>
    </citation>
    <scope>NUCLEOTIDE SEQUENCE</scope>
    <source>
        <strain evidence="8">RsTa-C01</strain>
    </source>
</reference>
<dbReference type="Proteomes" id="UP001335720">
    <property type="component" value="Chromosome"/>
</dbReference>
<dbReference type="Pfam" id="PF00467">
    <property type="entry name" value="KOW"/>
    <property type="match status" value="1"/>
</dbReference>